<gene>
    <name evidence="2" type="ORF">FK530_09390</name>
</gene>
<dbReference type="AlphaFoldDB" id="A0A5C5S0T3"/>
<reference evidence="2 3" key="1">
    <citation type="submission" date="2019-06" db="EMBL/GenBank/DDBJ databases">
        <title>Tsukamurella conjunctivitidis sp. nov., Tsukamurella assacharolytica sp. nov. and Tsukamurella sputae sp. nov. isolated from patients with conjunctivitis, bacteraemia (lymphoma) and respiratory infection (sputum) in Hong Kong.</title>
        <authorList>
            <person name="Teng J.L.L."/>
            <person name="Lee H.H."/>
            <person name="Fong J.Y.H."/>
            <person name="Fok K.M.N."/>
            <person name="Lau S.K.P."/>
            <person name="Woo P.C.Y."/>
        </authorList>
    </citation>
    <scope>NUCLEOTIDE SEQUENCE [LARGE SCALE GENOMIC DNA]</scope>
    <source>
        <strain evidence="2 3">HKU72</strain>
    </source>
</reference>
<dbReference type="OrthoDB" id="4775130at2"/>
<keyword evidence="1" id="KW-0812">Transmembrane</keyword>
<comment type="caution">
    <text evidence="2">The sequence shown here is derived from an EMBL/GenBank/DDBJ whole genome shotgun (WGS) entry which is preliminary data.</text>
</comment>
<evidence type="ECO:0000313" key="3">
    <source>
        <dbReference type="Proteomes" id="UP000319375"/>
    </source>
</evidence>
<dbReference type="Proteomes" id="UP000319375">
    <property type="component" value="Unassembled WGS sequence"/>
</dbReference>
<feature type="transmembrane region" description="Helical" evidence="1">
    <location>
        <begin position="15"/>
        <end position="44"/>
    </location>
</feature>
<keyword evidence="3" id="KW-1185">Reference proteome</keyword>
<evidence type="ECO:0008006" key="4">
    <source>
        <dbReference type="Google" id="ProtNLM"/>
    </source>
</evidence>
<accession>A0A5C5S0T3</accession>
<evidence type="ECO:0000256" key="1">
    <source>
        <dbReference type="SAM" id="Phobius"/>
    </source>
</evidence>
<proteinExistence type="predicted"/>
<keyword evidence="1" id="KW-1133">Transmembrane helix</keyword>
<dbReference type="EMBL" id="VIGX01000004">
    <property type="protein sequence ID" value="TWS29026.1"/>
    <property type="molecule type" value="Genomic_DNA"/>
</dbReference>
<protein>
    <recommendedName>
        <fullName evidence="4">DUF4878 domain-containing protein</fullName>
    </recommendedName>
</protein>
<evidence type="ECO:0000313" key="2">
    <source>
        <dbReference type="EMBL" id="TWS29026.1"/>
    </source>
</evidence>
<name>A0A5C5S0T3_9ACTN</name>
<sequence>MHPNYFEPWHRRHPAVFIILTVTAIVLIILTVGAGLLLGLGVLFAHALSDPVPVDEHDERTVRARLSGYGADVDSGRDVSGLWCERLVDGDESTRWFPPGPRTTGDVVIDGDIATIGVHYYPQGAPKDPDEDPVRAKKVAQFRYESGMWRYCGVS</sequence>
<keyword evidence="1" id="KW-0472">Membrane</keyword>
<dbReference type="RefSeq" id="WP_146486756.1">
    <property type="nucleotide sequence ID" value="NZ_VIGX01000004.1"/>
</dbReference>
<organism evidence="2 3">
    <name type="scientific">Tsukamurella conjunctivitidis</name>
    <dbReference type="NCBI Taxonomy" id="2592068"/>
    <lineage>
        <taxon>Bacteria</taxon>
        <taxon>Bacillati</taxon>
        <taxon>Actinomycetota</taxon>
        <taxon>Actinomycetes</taxon>
        <taxon>Mycobacteriales</taxon>
        <taxon>Tsukamurellaceae</taxon>
        <taxon>Tsukamurella</taxon>
    </lineage>
</organism>